<dbReference type="AlphaFoldDB" id="A0AB74J2I4"/>
<organism evidence="2 3">
    <name type="scientific">Aureobasidium pullulans</name>
    <name type="common">Black yeast</name>
    <name type="synonym">Pullularia pullulans</name>
    <dbReference type="NCBI Taxonomy" id="5580"/>
    <lineage>
        <taxon>Eukaryota</taxon>
        <taxon>Fungi</taxon>
        <taxon>Dikarya</taxon>
        <taxon>Ascomycota</taxon>
        <taxon>Pezizomycotina</taxon>
        <taxon>Dothideomycetes</taxon>
        <taxon>Dothideomycetidae</taxon>
        <taxon>Dothideales</taxon>
        <taxon>Saccotheciaceae</taxon>
        <taxon>Aureobasidium</taxon>
    </lineage>
</organism>
<reference evidence="2 3" key="1">
    <citation type="submission" date="2018-10" db="EMBL/GenBank/DDBJ databases">
        <title>Fifty Aureobasidium pullulans genomes reveal a recombining polyextremotolerant generalist.</title>
        <authorList>
            <person name="Gostincar C."/>
            <person name="Turk M."/>
            <person name="Zajc J."/>
            <person name="Gunde-Cimerman N."/>
        </authorList>
    </citation>
    <scope>NUCLEOTIDE SEQUENCE [LARGE SCALE GENOMIC DNA]</scope>
    <source>
        <strain evidence="2 3">EXF-10796</strain>
    </source>
</reference>
<dbReference type="EMBL" id="QZAM01000052">
    <property type="protein sequence ID" value="THW47077.1"/>
    <property type="molecule type" value="Genomic_DNA"/>
</dbReference>
<evidence type="ECO:0000313" key="2">
    <source>
        <dbReference type="EMBL" id="THW47077.1"/>
    </source>
</evidence>
<sequence>MDAYNSSDDEDVIPPPPNPFANSGTRAIKNMLENAEEARKQSKVASRGLQLVYGAKGSQYLRQRAKNLFFAFYTGVLGHREDRFPTYEDFERFLLDIPHRLDGRHANGTVSESTVVSLQTDVLQVLEETFEGFKISKGNEARIKSVFYTLRQKGLITTTPSREMQWITSNVLFEMLQTTFRNAITTGTPSWSIVIAKALSLALVSATAARVGDVSRSHRYADDYVLKWADVTIKVSEDEVGRPVFRAKITLRHTKGHNGRILIDRYYAAIRAISITVKVTAHDLRRGTA</sequence>
<evidence type="ECO:0000256" key="1">
    <source>
        <dbReference type="SAM" id="MobiDB-lite"/>
    </source>
</evidence>
<gene>
    <name evidence="2" type="ORF">D6D21_03632</name>
</gene>
<comment type="caution">
    <text evidence="2">The sequence shown here is derived from an EMBL/GenBank/DDBJ whole genome shotgun (WGS) entry which is preliminary data.</text>
</comment>
<feature type="region of interest" description="Disordered" evidence="1">
    <location>
        <begin position="1"/>
        <end position="22"/>
    </location>
</feature>
<dbReference type="Proteomes" id="UP000309076">
    <property type="component" value="Unassembled WGS sequence"/>
</dbReference>
<accession>A0AB74J2I4</accession>
<protein>
    <submittedName>
        <fullName evidence="2">Uncharacterized protein</fullName>
    </submittedName>
</protein>
<name>A0AB74J2I4_AURPU</name>
<evidence type="ECO:0000313" key="3">
    <source>
        <dbReference type="Proteomes" id="UP000309076"/>
    </source>
</evidence>
<proteinExistence type="predicted"/>